<feature type="transmembrane region" description="Helical" evidence="1">
    <location>
        <begin position="226"/>
        <end position="247"/>
    </location>
</feature>
<sequence>MDEKDENITKLTKLYDNLSYLDQYGNSVILIILITSILFLLISYSYIMINIVPIRNNWVGERCKPYIIPFAGIINAPEGTSITDFTQENFTYCMQNVTSSLAENAVSPLTFVTSSLTMVANIIQNSINAIREMVNNIRNSITSVTQEIMARLMNFIVPLQQIVIKIKDMLMKTQGVFTGAIYTLFGVYYTLKSFLGAVAELVIKILIVFAIVIAILWIFPFTWGAAAAGTGVFAIIAAFMTYILVFMKDVLHVQVGLTIPKLKCFDKNTLIQLKDGCEKKIIDICLGDILLNDGIVTAKFKVAKEGSHMYVLNNVIVSDTHMVLYNDKFIQVSKHPFARKLAFYDEKYLYCLNTTKKEIVINGTVFSDWDEVDAIEICCLENEAKEYGFLNETKHEKEKDDLLIHKYLDSGFVSSTTIKLKNGETKQINKIEINDVLENGEKVYGIVEIDGENIDNQYVYYLGNNNIIEGAPNLVFYDNNNKINTTLDLNLYASNNCKKIRKKTDTKLFHLLTTSETFVVNGIKFKDYNASIDIFLEK</sequence>
<dbReference type="EMBL" id="MN740168">
    <property type="protein sequence ID" value="QHT91746.1"/>
    <property type="molecule type" value="Genomic_DNA"/>
</dbReference>
<feature type="transmembrane region" description="Helical" evidence="1">
    <location>
        <begin position="24"/>
        <end position="47"/>
    </location>
</feature>
<name>A0A6C0IH03_9ZZZZ</name>
<evidence type="ECO:0000256" key="1">
    <source>
        <dbReference type="SAM" id="Phobius"/>
    </source>
</evidence>
<feature type="transmembrane region" description="Helical" evidence="1">
    <location>
        <begin position="175"/>
        <end position="191"/>
    </location>
</feature>
<evidence type="ECO:0008006" key="3">
    <source>
        <dbReference type="Google" id="ProtNLM"/>
    </source>
</evidence>
<protein>
    <recommendedName>
        <fullName evidence="3">Vint domain-containing protein</fullName>
    </recommendedName>
</protein>
<keyword evidence="1" id="KW-1133">Transmembrane helix</keyword>
<dbReference type="AlphaFoldDB" id="A0A6C0IH03"/>
<keyword evidence="1" id="KW-0812">Transmembrane</keyword>
<keyword evidence="1" id="KW-0472">Membrane</keyword>
<reference evidence="2" key="1">
    <citation type="journal article" date="2020" name="Nature">
        <title>Giant virus diversity and host interactions through global metagenomics.</title>
        <authorList>
            <person name="Schulz F."/>
            <person name="Roux S."/>
            <person name="Paez-Espino D."/>
            <person name="Jungbluth S."/>
            <person name="Walsh D.A."/>
            <person name="Denef V.J."/>
            <person name="McMahon K.D."/>
            <person name="Konstantinidis K.T."/>
            <person name="Eloe-Fadrosh E.A."/>
            <person name="Kyrpides N.C."/>
            <person name="Woyke T."/>
        </authorList>
    </citation>
    <scope>NUCLEOTIDE SEQUENCE</scope>
    <source>
        <strain evidence="2">GVMAG-M-3300023184-86</strain>
    </source>
</reference>
<feature type="transmembrane region" description="Helical" evidence="1">
    <location>
        <begin position="197"/>
        <end position="219"/>
    </location>
</feature>
<accession>A0A6C0IH03</accession>
<evidence type="ECO:0000313" key="2">
    <source>
        <dbReference type="EMBL" id="QHT91746.1"/>
    </source>
</evidence>
<proteinExistence type="predicted"/>
<organism evidence="2">
    <name type="scientific">viral metagenome</name>
    <dbReference type="NCBI Taxonomy" id="1070528"/>
    <lineage>
        <taxon>unclassified sequences</taxon>
        <taxon>metagenomes</taxon>
        <taxon>organismal metagenomes</taxon>
    </lineage>
</organism>